<feature type="domain" description="HTH tetR-type" evidence="3">
    <location>
        <begin position="2"/>
        <end position="62"/>
    </location>
</feature>
<gene>
    <name evidence="4" type="ORF">EPA93_04625</name>
</gene>
<dbReference type="InterPro" id="IPR050624">
    <property type="entry name" value="HTH-type_Tx_Regulator"/>
</dbReference>
<dbReference type="PROSITE" id="PS50977">
    <property type="entry name" value="HTH_TETR_2"/>
    <property type="match status" value="1"/>
</dbReference>
<dbReference type="Proteomes" id="UP000290365">
    <property type="component" value="Chromosome"/>
</dbReference>
<evidence type="ECO:0000313" key="5">
    <source>
        <dbReference type="Proteomes" id="UP000290365"/>
    </source>
</evidence>
<evidence type="ECO:0000313" key="4">
    <source>
        <dbReference type="EMBL" id="QBD75320.1"/>
    </source>
</evidence>
<keyword evidence="5" id="KW-1185">Reference proteome</keyword>
<dbReference type="EMBL" id="CP035758">
    <property type="protein sequence ID" value="QBD75320.1"/>
    <property type="molecule type" value="Genomic_DNA"/>
</dbReference>
<evidence type="ECO:0000256" key="2">
    <source>
        <dbReference type="PROSITE-ProRule" id="PRU00335"/>
    </source>
</evidence>
<dbReference type="PANTHER" id="PTHR43479">
    <property type="entry name" value="ACREF/ENVCD OPERON REPRESSOR-RELATED"/>
    <property type="match status" value="1"/>
</dbReference>
<dbReference type="InterPro" id="IPR009057">
    <property type="entry name" value="Homeodomain-like_sf"/>
</dbReference>
<dbReference type="KEGG" id="kbs:EPA93_04625"/>
<dbReference type="Gene3D" id="1.10.10.60">
    <property type="entry name" value="Homeodomain-like"/>
    <property type="match status" value="1"/>
</dbReference>
<organism evidence="4 5">
    <name type="scientific">Ktedonosporobacter rubrisoli</name>
    <dbReference type="NCBI Taxonomy" id="2509675"/>
    <lineage>
        <taxon>Bacteria</taxon>
        <taxon>Bacillati</taxon>
        <taxon>Chloroflexota</taxon>
        <taxon>Ktedonobacteria</taxon>
        <taxon>Ktedonobacterales</taxon>
        <taxon>Ktedonosporobacteraceae</taxon>
        <taxon>Ktedonosporobacter</taxon>
    </lineage>
</organism>
<dbReference type="GO" id="GO:0003677">
    <property type="term" value="F:DNA binding"/>
    <property type="evidence" value="ECO:0007669"/>
    <property type="project" value="UniProtKB-UniRule"/>
</dbReference>
<keyword evidence="1 2" id="KW-0238">DNA-binding</keyword>
<dbReference type="AlphaFoldDB" id="A0A4P6JK32"/>
<dbReference type="SUPFAM" id="SSF46689">
    <property type="entry name" value="Homeodomain-like"/>
    <property type="match status" value="1"/>
</dbReference>
<accession>A0A4P6JK32</accession>
<dbReference type="PRINTS" id="PR00455">
    <property type="entry name" value="HTHTETR"/>
</dbReference>
<feature type="DNA-binding region" description="H-T-H motif" evidence="2">
    <location>
        <begin position="25"/>
        <end position="44"/>
    </location>
</feature>
<dbReference type="Gene3D" id="1.10.357.10">
    <property type="entry name" value="Tetracycline Repressor, domain 2"/>
    <property type="match status" value="1"/>
</dbReference>
<dbReference type="RefSeq" id="WP_129885919.1">
    <property type="nucleotide sequence ID" value="NZ_CP035758.1"/>
</dbReference>
<evidence type="ECO:0000259" key="3">
    <source>
        <dbReference type="PROSITE" id="PS50977"/>
    </source>
</evidence>
<reference evidence="4 5" key="1">
    <citation type="submission" date="2019-01" db="EMBL/GenBank/DDBJ databases">
        <title>Ktedonosporobacter rubrisoli SCAWS-G2.</title>
        <authorList>
            <person name="Huang Y."/>
            <person name="Yan B."/>
        </authorList>
    </citation>
    <scope>NUCLEOTIDE SEQUENCE [LARGE SCALE GENOMIC DNA]</scope>
    <source>
        <strain evidence="4 5">SCAWS-G2</strain>
    </source>
</reference>
<protein>
    <submittedName>
        <fullName evidence="4">TetR/AcrR family transcriptional regulator</fullName>
    </submittedName>
</protein>
<proteinExistence type="predicted"/>
<sequence length="194" mass="21522">MAKTKQRIIAEAIRILATSGYAQFSIGEVATALGVSKGVIHYHFPEKTSLLRAIVEDFYQRAAEYMGAHMRLDTSAAEVLRSYIETNLTFVAENRTAAVATTSIILNARDREGNPIFQDTSGDIYQPLIEIFTYGQQIDGSFRKFDRQLMATILRSAIDTAAQLVLHNSAAENAALLQEIVTTFDLATRRNSDE</sequence>
<evidence type="ECO:0000256" key="1">
    <source>
        <dbReference type="ARBA" id="ARBA00023125"/>
    </source>
</evidence>
<dbReference type="PANTHER" id="PTHR43479:SF11">
    <property type="entry name" value="ACREF_ENVCD OPERON REPRESSOR-RELATED"/>
    <property type="match status" value="1"/>
</dbReference>
<name>A0A4P6JK32_KTERU</name>
<dbReference type="OrthoDB" id="9796420at2"/>
<dbReference type="Pfam" id="PF00440">
    <property type="entry name" value="TetR_N"/>
    <property type="match status" value="1"/>
</dbReference>
<dbReference type="InterPro" id="IPR001647">
    <property type="entry name" value="HTH_TetR"/>
</dbReference>